<dbReference type="EMBL" id="CACRSJ010000110">
    <property type="protein sequence ID" value="VYS68944.1"/>
    <property type="molecule type" value="Genomic_DNA"/>
</dbReference>
<proteinExistence type="predicted"/>
<evidence type="ECO:0000313" key="5">
    <source>
        <dbReference type="Proteomes" id="UP000426265"/>
    </source>
</evidence>
<gene>
    <name evidence="4" type="ORF">AN1_LOCUS24331</name>
    <name evidence="3" type="ORF">C24_LOCUS24158</name>
</gene>
<feature type="transmembrane region" description="Helical" evidence="2">
    <location>
        <begin position="162"/>
        <end position="185"/>
    </location>
</feature>
<evidence type="ECO:0000313" key="6">
    <source>
        <dbReference type="Proteomes" id="UP000434276"/>
    </source>
</evidence>
<dbReference type="Proteomes" id="UP000426265">
    <property type="component" value="Unassembled WGS sequence"/>
</dbReference>
<dbReference type="EMBL" id="CACSHJ010000096">
    <property type="protein sequence ID" value="CAA0406791.1"/>
    <property type="molecule type" value="Genomic_DNA"/>
</dbReference>
<name>A0A5S9YAC2_ARATH</name>
<dbReference type="AlphaFoldDB" id="A0A5S9YAC2"/>
<evidence type="ECO:0000313" key="3">
    <source>
        <dbReference type="EMBL" id="CAA0406791.1"/>
    </source>
</evidence>
<reference evidence="3 6" key="1">
    <citation type="submission" date="2019-12" db="EMBL/GenBank/DDBJ databases">
        <authorList>
            <person name="Jiao W.-B."/>
            <person name="Schneeberger K."/>
        </authorList>
    </citation>
    <scope>NUCLEOTIDE SEQUENCE [LARGE SCALE GENOMIC DNA]</scope>
    <source>
        <strain evidence="5">cv. An-1</strain>
        <strain evidence="6">cv. C24</strain>
    </source>
</reference>
<dbReference type="OrthoDB" id="1093161at2759"/>
<keyword evidence="2" id="KW-0812">Transmembrane</keyword>
<accession>A0A5S9YAC2</accession>
<protein>
    <recommendedName>
        <fullName evidence="7">Transmembrane protein</fullName>
    </recommendedName>
</protein>
<keyword evidence="2" id="KW-1133">Transmembrane helix</keyword>
<accession>A0A654G808</accession>
<evidence type="ECO:0000313" key="4">
    <source>
        <dbReference type="EMBL" id="VYS68944.1"/>
    </source>
</evidence>
<evidence type="ECO:0000256" key="2">
    <source>
        <dbReference type="SAM" id="Phobius"/>
    </source>
</evidence>
<dbReference type="Proteomes" id="UP000434276">
    <property type="component" value="Unassembled WGS sequence"/>
</dbReference>
<keyword evidence="2" id="KW-0472">Membrane</keyword>
<evidence type="ECO:0000256" key="1">
    <source>
        <dbReference type="SAM" id="MobiDB-lite"/>
    </source>
</evidence>
<sequence>MDNEGNDSSSDDSYTGGFEFRRRKKRPHEEASKMPTIIISDLESETECASEESIDKIKTLLNYNNMEIDNGDKEKSEEDDLCALKDALEAVILFQGLSEYQKKLMFQNLKNLGAETIKELIDEWKELNVEELNLNIKKQTFFTKFANASWSLMLLIQQENNFCFWMFYVIPTSLFFCVLCVAASFE</sequence>
<organism evidence="3 6">
    <name type="scientific">Arabidopsis thaliana</name>
    <name type="common">Mouse-ear cress</name>
    <dbReference type="NCBI Taxonomy" id="3702"/>
    <lineage>
        <taxon>Eukaryota</taxon>
        <taxon>Viridiplantae</taxon>
        <taxon>Streptophyta</taxon>
        <taxon>Embryophyta</taxon>
        <taxon>Tracheophyta</taxon>
        <taxon>Spermatophyta</taxon>
        <taxon>Magnoliopsida</taxon>
        <taxon>eudicotyledons</taxon>
        <taxon>Gunneridae</taxon>
        <taxon>Pentapetalae</taxon>
        <taxon>rosids</taxon>
        <taxon>malvids</taxon>
        <taxon>Brassicales</taxon>
        <taxon>Brassicaceae</taxon>
        <taxon>Camelineae</taxon>
        <taxon>Arabidopsis</taxon>
    </lineage>
</organism>
<feature type="region of interest" description="Disordered" evidence="1">
    <location>
        <begin position="1"/>
        <end position="35"/>
    </location>
</feature>
<evidence type="ECO:0008006" key="7">
    <source>
        <dbReference type="Google" id="ProtNLM"/>
    </source>
</evidence>